<dbReference type="AlphaFoldDB" id="A0A5B9QKX1"/>
<dbReference type="InterPro" id="IPR010679">
    <property type="entry name" value="DUF1254"/>
</dbReference>
<accession>A0A5B9QKX1</accession>
<dbReference type="EMBL" id="CP042913">
    <property type="protein sequence ID" value="QEG37686.1"/>
    <property type="molecule type" value="Genomic_DNA"/>
</dbReference>
<evidence type="ECO:0000313" key="3">
    <source>
        <dbReference type="Proteomes" id="UP000323917"/>
    </source>
</evidence>
<dbReference type="Pfam" id="PF06863">
    <property type="entry name" value="DUF1254"/>
    <property type="match status" value="1"/>
</dbReference>
<dbReference type="Gene3D" id="2.60.40.1610">
    <property type="entry name" value="Domain of unknown function DUF1254"/>
    <property type="match status" value="1"/>
</dbReference>
<name>A0A5B9QKX1_9BACT</name>
<evidence type="ECO:0000259" key="1">
    <source>
        <dbReference type="Pfam" id="PF06863"/>
    </source>
</evidence>
<protein>
    <recommendedName>
        <fullName evidence="1">DUF1254 domain-containing protein</fullName>
    </recommendedName>
</protein>
<dbReference type="InterPro" id="IPR037050">
    <property type="entry name" value="DUF1254_sf"/>
</dbReference>
<feature type="domain" description="DUF1254" evidence="1">
    <location>
        <begin position="116"/>
        <end position="153"/>
    </location>
</feature>
<proteinExistence type="predicted"/>
<dbReference type="Gene3D" id="1.10.3360.10">
    <property type="entry name" value="VPA0735-like domain"/>
    <property type="match status" value="1"/>
</dbReference>
<keyword evidence="3" id="KW-1185">Reference proteome</keyword>
<sequence>MKVEVALQYSSRDIRLVLLTSALTLGLAPIAFGDGAPINLADASLQGDETISTPIGEIELEDSYFADDVSQRLFDEMDYQRACQLYLWSTPLVSITAWRDAQGDAFGVTKDTDFVVLRSLKEKRGIVTGNLTTPYIFNFSNLQDGPIQIDYPAGRPQTSEF</sequence>
<dbReference type="KEGG" id="bgok:Pr1d_50320"/>
<dbReference type="SUPFAM" id="SSF160935">
    <property type="entry name" value="VPA0735-like"/>
    <property type="match status" value="1"/>
</dbReference>
<reference evidence="2 3" key="1">
    <citation type="submission" date="2019-08" db="EMBL/GenBank/DDBJ databases">
        <title>Deep-cultivation of Planctomycetes and their phenomic and genomic characterization uncovers novel biology.</title>
        <authorList>
            <person name="Wiegand S."/>
            <person name="Jogler M."/>
            <person name="Boedeker C."/>
            <person name="Pinto D."/>
            <person name="Vollmers J."/>
            <person name="Rivas-Marin E."/>
            <person name="Kohn T."/>
            <person name="Peeters S.H."/>
            <person name="Heuer A."/>
            <person name="Rast P."/>
            <person name="Oberbeckmann S."/>
            <person name="Bunk B."/>
            <person name="Jeske O."/>
            <person name="Meyerdierks A."/>
            <person name="Storesund J.E."/>
            <person name="Kallscheuer N."/>
            <person name="Luecker S."/>
            <person name="Lage O.M."/>
            <person name="Pohl T."/>
            <person name="Merkel B.J."/>
            <person name="Hornburger P."/>
            <person name="Mueller R.-W."/>
            <person name="Bruemmer F."/>
            <person name="Labrenz M."/>
            <person name="Spormann A.M."/>
            <person name="Op den Camp H."/>
            <person name="Overmann J."/>
            <person name="Amann R."/>
            <person name="Jetten M.S.M."/>
            <person name="Mascher T."/>
            <person name="Medema M.H."/>
            <person name="Devos D.P."/>
            <person name="Kaster A.-K."/>
            <person name="Ovreas L."/>
            <person name="Rohde M."/>
            <person name="Galperin M.Y."/>
            <person name="Jogler C."/>
        </authorList>
    </citation>
    <scope>NUCLEOTIDE SEQUENCE [LARGE SCALE GENOMIC DNA]</scope>
    <source>
        <strain evidence="2 3">Pr1d</strain>
    </source>
</reference>
<evidence type="ECO:0000313" key="2">
    <source>
        <dbReference type="EMBL" id="QEG37686.1"/>
    </source>
</evidence>
<gene>
    <name evidence="2" type="ORF">Pr1d_50320</name>
</gene>
<organism evidence="2 3">
    <name type="scientific">Bythopirellula goksoeyrii</name>
    <dbReference type="NCBI Taxonomy" id="1400387"/>
    <lineage>
        <taxon>Bacteria</taxon>
        <taxon>Pseudomonadati</taxon>
        <taxon>Planctomycetota</taxon>
        <taxon>Planctomycetia</taxon>
        <taxon>Pirellulales</taxon>
        <taxon>Lacipirellulaceae</taxon>
        <taxon>Bythopirellula</taxon>
    </lineage>
</organism>
<dbReference type="Proteomes" id="UP000323917">
    <property type="component" value="Chromosome"/>
</dbReference>